<sequence>MSDFNKAYDDYVSLQMSLHRKYRGYRQQRKTSIPSRTPTTTTTVIHMPEPLSSSFVSTSTSKSKTRTQQIHKQTNNNNNNDNNKDIIDRNIIAKELLNRNIHLSSTQFTGPNGWIFVGKHTPTQRNIAIKVFLRTELEKMSALIIKRSLPYERLCTEDRLVRVYEMFLSGQILYILHDYHRYGNLAQLLFSNNPNKKSLDEYYARPLFKTILKALNHMHQNKVAHRNLKLENILIDDNHQPILSDYTYTILVGDINNFDTIMATSLPYLAPEIIAHIPYNPIMADIWSFGVCLYIVLTNYLPYTPYVKADDKHRCLQFKNSNKLSDDVKKFLIKTLEYDVNKRMSTTSLRCFRPDIIDVPPIKTIFFAKRRRQSNGHFNIESIINVANVCSSPYISNKTSQTDSRNEPGI</sequence>
<evidence type="ECO:0000256" key="4">
    <source>
        <dbReference type="ARBA" id="ARBA00022777"/>
    </source>
</evidence>
<keyword evidence="9" id="KW-1185">Reference proteome</keyword>
<dbReference type="PANTHER" id="PTHR24346:SF82">
    <property type="entry name" value="KP78A-RELATED"/>
    <property type="match status" value="1"/>
</dbReference>
<evidence type="ECO:0000313" key="9">
    <source>
        <dbReference type="Proteomes" id="UP000887458"/>
    </source>
</evidence>
<keyword evidence="2" id="KW-0808">Transferase</keyword>
<gene>
    <name evidence="8" type="primary">SIK2</name>
    <name evidence="8" type="ORF">DERP_005459</name>
</gene>
<dbReference type="EMBL" id="NJHN03000031">
    <property type="protein sequence ID" value="KAH9423875.1"/>
    <property type="molecule type" value="Genomic_DNA"/>
</dbReference>
<protein>
    <submittedName>
        <fullName evidence="8">Serine/threonine-protein kinase sik2</fullName>
    </submittedName>
</protein>
<evidence type="ECO:0000256" key="2">
    <source>
        <dbReference type="ARBA" id="ARBA00022679"/>
    </source>
</evidence>
<dbReference type="Gene3D" id="1.10.510.10">
    <property type="entry name" value="Transferase(Phosphotransferase) domain 1"/>
    <property type="match status" value="1"/>
</dbReference>
<reference evidence="8 9" key="1">
    <citation type="journal article" date="2018" name="J. Allergy Clin. Immunol.">
        <title>High-quality assembly of Dermatophagoides pteronyssinus genome and transcriptome reveals a wide range of novel allergens.</title>
        <authorList>
            <person name="Liu X.Y."/>
            <person name="Yang K.Y."/>
            <person name="Wang M.Q."/>
            <person name="Kwok J.S."/>
            <person name="Zeng X."/>
            <person name="Yang Z."/>
            <person name="Xiao X.J."/>
            <person name="Lau C.P."/>
            <person name="Li Y."/>
            <person name="Huang Z.M."/>
            <person name="Ba J.G."/>
            <person name="Yim A.K."/>
            <person name="Ouyang C.Y."/>
            <person name="Ngai S.M."/>
            <person name="Chan T.F."/>
            <person name="Leung E.L."/>
            <person name="Liu L."/>
            <person name="Liu Z.G."/>
            <person name="Tsui S.K."/>
        </authorList>
    </citation>
    <scope>NUCLEOTIDE SEQUENCE [LARGE SCALE GENOMIC DNA]</scope>
    <source>
        <strain evidence="8">Derp</strain>
    </source>
</reference>
<dbReference type="PANTHER" id="PTHR24346">
    <property type="entry name" value="MAP/MICROTUBULE AFFINITY-REGULATING KINASE"/>
    <property type="match status" value="1"/>
</dbReference>
<evidence type="ECO:0000259" key="7">
    <source>
        <dbReference type="PROSITE" id="PS50011"/>
    </source>
</evidence>
<feature type="compositionally biased region" description="Low complexity" evidence="6">
    <location>
        <begin position="52"/>
        <end position="62"/>
    </location>
</feature>
<comment type="caution">
    <text evidence="8">The sequence shown here is derived from an EMBL/GenBank/DDBJ whole genome shotgun (WGS) entry which is preliminary data.</text>
</comment>
<dbReference type="InterPro" id="IPR000719">
    <property type="entry name" value="Prot_kinase_dom"/>
</dbReference>
<proteinExistence type="predicted"/>
<dbReference type="Proteomes" id="UP000887458">
    <property type="component" value="Unassembled WGS sequence"/>
</dbReference>
<dbReference type="InterPro" id="IPR011009">
    <property type="entry name" value="Kinase-like_dom_sf"/>
</dbReference>
<organism evidence="8 9">
    <name type="scientific">Dermatophagoides pteronyssinus</name>
    <name type="common">European house dust mite</name>
    <dbReference type="NCBI Taxonomy" id="6956"/>
    <lineage>
        <taxon>Eukaryota</taxon>
        <taxon>Metazoa</taxon>
        <taxon>Ecdysozoa</taxon>
        <taxon>Arthropoda</taxon>
        <taxon>Chelicerata</taxon>
        <taxon>Arachnida</taxon>
        <taxon>Acari</taxon>
        <taxon>Acariformes</taxon>
        <taxon>Sarcoptiformes</taxon>
        <taxon>Astigmata</taxon>
        <taxon>Psoroptidia</taxon>
        <taxon>Analgoidea</taxon>
        <taxon>Pyroglyphidae</taxon>
        <taxon>Dermatophagoidinae</taxon>
        <taxon>Dermatophagoides</taxon>
    </lineage>
</organism>
<evidence type="ECO:0000313" key="8">
    <source>
        <dbReference type="EMBL" id="KAH9423875.1"/>
    </source>
</evidence>
<keyword evidence="4 8" id="KW-0418">Kinase</keyword>
<dbReference type="PROSITE" id="PS50011">
    <property type="entry name" value="PROTEIN_KINASE_DOM"/>
    <property type="match status" value="1"/>
</dbReference>
<dbReference type="SUPFAM" id="SSF56112">
    <property type="entry name" value="Protein kinase-like (PK-like)"/>
    <property type="match status" value="1"/>
</dbReference>
<evidence type="ECO:0000256" key="6">
    <source>
        <dbReference type="SAM" id="MobiDB-lite"/>
    </source>
</evidence>
<keyword evidence="5" id="KW-0067">ATP-binding</keyword>
<accession>A0ABQ8JMN0</accession>
<feature type="region of interest" description="Disordered" evidence="6">
    <location>
        <begin position="52"/>
        <end position="84"/>
    </location>
</feature>
<keyword evidence="3" id="KW-0547">Nucleotide-binding</keyword>
<keyword evidence="1" id="KW-0723">Serine/threonine-protein kinase</keyword>
<name>A0ABQ8JMN0_DERPT</name>
<feature type="domain" description="Protein kinase" evidence="7">
    <location>
        <begin position="101"/>
        <end position="356"/>
    </location>
</feature>
<reference evidence="8 9" key="2">
    <citation type="journal article" date="2022" name="Mol. Biol. Evol.">
        <title>Comparative Genomics Reveals Insights into the Divergent Evolution of Astigmatic Mites and Household Pest Adaptations.</title>
        <authorList>
            <person name="Xiong Q."/>
            <person name="Wan A.T."/>
            <person name="Liu X."/>
            <person name="Fung C.S."/>
            <person name="Xiao X."/>
            <person name="Malainual N."/>
            <person name="Hou J."/>
            <person name="Wang L."/>
            <person name="Wang M."/>
            <person name="Yang K.Y."/>
            <person name="Cui Y."/>
            <person name="Leung E.L."/>
            <person name="Nong W."/>
            <person name="Shin S.K."/>
            <person name="Au S.W."/>
            <person name="Jeong K.Y."/>
            <person name="Chew F.T."/>
            <person name="Hui J.H."/>
            <person name="Leung T.F."/>
            <person name="Tungtrongchitr A."/>
            <person name="Zhong N."/>
            <person name="Liu Z."/>
            <person name="Tsui S.K."/>
        </authorList>
    </citation>
    <scope>NUCLEOTIDE SEQUENCE [LARGE SCALE GENOMIC DNA]</scope>
    <source>
        <strain evidence="8">Derp</strain>
    </source>
</reference>
<evidence type="ECO:0000256" key="1">
    <source>
        <dbReference type="ARBA" id="ARBA00022527"/>
    </source>
</evidence>
<dbReference type="Pfam" id="PF00069">
    <property type="entry name" value="Pkinase"/>
    <property type="match status" value="1"/>
</dbReference>
<dbReference type="GO" id="GO:0016301">
    <property type="term" value="F:kinase activity"/>
    <property type="evidence" value="ECO:0007669"/>
    <property type="project" value="UniProtKB-KW"/>
</dbReference>
<evidence type="ECO:0000256" key="5">
    <source>
        <dbReference type="ARBA" id="ARBA00022840"/>
    </source>
</evidence>
<evidence type="ECO:0000256" key="3">
    <source>
        <dbReference type="ARBA" id="ARBA00022741"/>
    </source>
</evidence>